<accession>A0A1I7DU07</accession>
<proteinExistence type="predicted"/>
<organism evidence="1 2">
    <name type="scientific">Sedimentitalea nanhaiensis</name>
    <dbReference type="NCBI Taxonomy" id="999627"/>
    <lineage>
        <taxon>Bacteria</taxon>
        <taxon>Pseudomonadati</taxon>
        <taxon>Pseudomonadota</taxon>
        <taxon>Alphaproteobacteria</taxon>
        <taxon>Rhodobacterales</taxon>
        <taxon>Paracoccaceae</taxon>
        <taxon>Sedimentitalea</taxon>
    </lineage>
</organism>
<sequence length="153" mass="17464">MKKIAGFFSLFCIAAGALVFFAWSQPTQIKHYTSEDLIGLTCEELSERHEDFIFAYHDAEIAYHRRTGAFHDDLGQPQEETLPFMVLMRRFMQDNHIRKVDLAHPSFPSTTLQRTKFYYEISAACAAGSSLRAVDVMRQVATKLNLIDLDVSP</sequence>
<dbReference type="AlphaFoldDB" id="A0A1I7DU07"/>
<dbReference type="Proteomes" id="UP000182466">
    <property type="component" value="Unassembled WGS sequence"/>
</dbReference>
<gene>
    <name evidence="1" type="ORF">SAMN05216236_13444</name>
</gene>
<protein>
    <submittedName>
        <fullName evidence="1">Uncharacterized protein</fullName>
    </submittedName>
</protein>
<dbReference type="OrthoDB" id="7855015at2"/>
<dbReference type="RefSeq" id="WP_027262161.1">
    <property type="nucleotide sequence ID" value="NZ_FPAW01000034.1"/>
</dbReference>
<reference evidence="1 2" key="1">
    <citation type="submission" date="2016-10" db="EMBL/GenBank/DDBJ databases">
        <authorList>
            <person name="de Groot N.N."/>
        </authorList>
    </citation>
    <scope>NUCLEOTIDE SEQUENCE [LARGE SCALE GENOMIC DNA]</scope>
    <source>
        <strain evidence="1 2">CGMCC 1.10959</strain>
    </source>
</reference>
<name>A0A1I7DU07_9RHOB</name>
<dbReference type="EMBL" id="FPAW01000034">
    <property type="protein sequence ID" value="SFU15160.1"/>
    <property type="molecule type" value="Genomic_DNA"/>
</dbReference>
<evidence type="ECO:0000313" key="1">
    <source>
        <dbReference type="EMBL" id="SFU15160.1"/>
    </source>
</evidence>
<keyword evidence="2" id="KW-1185">Reference proteome</keyword>
<dbReference type="STRING" id="999627.SAMN05216236_13444"/>
<evidence type="ECO:0000313" key="2">
    <source>
        <dbReference type="Proteomes" id="UP000182466"/>
    </source>
</evidence>